<organism evidence="2 3">
    <name type="scientific">Caulobacter ginsengisoli</name>
    <dbReference type="NCBI Taxonomy" id="400775"/>
    <lineage>
        <taxon>Bacteria</taxon>
        <taxon>Pseudomonadati</taxon>
        <taxon>Pseudomonadota</taxon>
        <taxon>Alphaproteobacteria</taxon>
        <taxon>Caulobacterales</taxon>
        <taxon>Caulobacteraceae</taxon>
        <taxon>Caulobacter</taxon>
    </lineage>
</organism>
<dbReference type="Gene3D" id="3.20.20.370">
    <property type="entry name" value="Glycoside hydrolase/deacetylase"/>
    <property type="match status" value="1"/>
</dbReference>
<dbReference type="CDD" id="cd10936">
    <property type="entry name" value="CE4_DAC2"/>
    <property type="match status" value="1"/>
</dbReference>
<keyword evidence="3" id="KW-1185">Reference proteome</keyword>
<evidence type="ECO:0000313" key="3">
    <source>
        <dbReference type="Proteomes" id="UP001228905"/>
    </source>
</evidence>
<dbReference type="RefSeq" id="WP_307352319.1">
    <property type="nucleotide sequence ID" value="NZ_JAUSVS010000010.1"/>
</dbReference>
<dbReference type="SUPFAM" id="SSF88713">
    <property type="entry name" value="Glycoside hydrolase/deacetylase"/>
    <property type="match status" value="1"/>
</dbReference>
<proteinExistence type="predicted"/>
<comment type="caution">
    <text evidence="2">The sequence shown here is derived from an EMBL/GenBank/DDBJ whole genome shotgun (WGS) entry which is preliminary data.</text>
</comment>
<reference evidence="2 3" key="1">
    <citation type="submission" date="2023-07" db="EMBL/GenBank/DDBJ databases">
        <title>Genomic Encyclopedia of Type Strains, Phase IV (KMG-IV): sequencing the most valuable type-strain genomes for metagenomic binning, comparative biology and taxonomic classification.</title>
        <authorList>
            <person name="Goeker M."/>
        </authorList>
    </citation>
    <scope>NUCLEOTIDE SEQUENCE [LARGE SCALE GENOMIC DNA]</scope>
    <source>
        <strain evidence="2 3">DSM 18695</strain>
    </source>
</reference>
<dbReference type="PANTHER" id="PTHR30105:SF2">
    <property type="entry name" value="DIVERGENT POLYSACCHARIDE DEACETYLASE SUPERFAMILY"/>
    <property type="match status" value="1"/>
</dbReference>
<dbReference type="EMBL" id="JAUSVS010000010">
    <property type="protein sequence ID" value="MDQ0466307.1"/>
    <property type="molecule type" value="Genomic_DNA"/>
</dbReference>
<dbReference type="InterPro" id="IPR011330">
    <property type="entry name" value="Glyco_hydro/deAcase_b/a-brl"/>
</dbReference>
<dbReference type="Pfam" id="PF04748">
    <property type="entry name" value="Polysacc_deac_2"/>
    <property type="match status" value="1"/>
</dbReference>
<accession>A0ABU0IZB1</accession>
<dbReference type="PANTHER" id="PTHR30105">
    <property type="entry name" value="UNCHARACTERIZED YIBQ-RELATED"/>
    <property type="match status" value="1"/>
</dbReference>
<dbReference type="InterPro" id="IPR006837">
    <property type="entry name" value="Divergent_DAC"/>
</dbReference>
<protein>
    <submittedName>
        <fullName evidence="2">Polysaccharide deacetylase 2 family uncharacterized protein YibQ</fullName>
    </submittedName>
</protein>
<feature type="transmembrane region" description="Helical" evidence="1">
    <location>
        <begin position="12"/>
        <end position="36"/>
    </location>
</feature>
<dbReference type="Proteomes" id="UP001228905">
    <property type="component" value="Unassembled WGS sequence"/>
</dbReference>
<name>A0ABU0IZB1_9CAUL</name>
<evidence type="ECO:0000256" key="1">
    <source>
        <dbReference type="SAM" id="Phobius"/>
    </source>
</evidence>
<evidence type="ECO:0000313" key="2">
    <source>
        <dbReference type="EMBL" id="MDQ0466307.1"/>
    </source>
</evidence>
<keyword evidence="1" id="KW-0472">Membrane</keyword>
<gene>
    <name evidence="2" type="ORF">QO010_004100</name>
</gene>
<sequence>MASARALAAQVAANPFLSAGGAGLLFLTSLVLLITLTGDPKAGVPLVRLSLAPAAAKGGALPGWREGLAPEPTGEAPLVTDVIDLSTGALPGDLAPVSGQAVITLPGGGMSAAADPALSVGVNSPLAPAPIAGLFQPGPGGGLLPIVGANGLTPAQAYARPFTADGRPRVALIVSGLGLNAANTRRAIEELPPEITLSFYPYAEGLQAWIDMARANGHEVLLEVPMEPPDYPANDPGPYTLLSTGSASEITKQLDWVLSRATGYFGLTNYQGGRFMAQPAAMTTFASQLKQRGLGFIDDGKGARRGMGPPRASADRIVDEDMSAASTGQQLAALEDMARSGGQALGSGLCFPVTIDVAKTWARTLGQRGFQLAPASALMKR</sequence>
<keyword evidence="1" id="KW-1133">Transmembrane helix</keyword>
<keyword evidence="1" id="KW-0812">Transmembrane</keyword>